<feature type="transmembrane region" description="Helical" evidence="14">
    <location>
        <begin position="176"/>
        <end position="199"/>
    </location>
</feature>
<comment type="subcellular location">
    <subcellularLocation>
        <location evidence="1">Cell membrane</location>
        <topology evidence="1">Multi-pass membrane protein</topology>
    </subcellularLocation>
</comment>
<evidence type="ECO:0000256" key="1">
    <source>
        <dbReference type="ARBA" id="ARBA00004651"/>
    </source>
</evidence>
<evidence type="ECO:0000256" key="13">
    <source>
        <dbReference type="RuleBase" id="RU362091"/>
    </source>
</evidence>
<feature type="transmembrane region" description="Helical" evidence="14">
    <location>
        <begin position="45"/>
        <end position="74"/>
    </location>
</feature>
<evidence type="ECO:0000313" key="16">
    <source>
        <dbReference type="Proteomes" id="UP000192756"/>
    </source>
</evidence>
<evidence type="ECO:0000256" key="14">
    <source>
        <dbReference type="SAM" id="Phobius"/>
    </source>
</evidence>
<keyword evidence="11" id="KW-0739">Sodium transport</keyword>
<keyword evidence="4" id="KW-1003">Cell membrane</keyword>
<protein>
    <submittedName>
        <fullName evidence="15">Na+/proline symporter</fullName>
    </submittedName>
</protein>
<sequence length="608" mass="68600">MKLQLIDILILLAYLLTMVLIGFYMRNKAKQDKESYLMGSKKLPWYMLGLSDASDMFDISGTMWMVALCFVYGFKSIWIPWLWPVFNQVFMMMFLSKWLRRSNATTGAEWLKTRFGLTGKGVKSSHIIVIAFALISCLGFLAYGFVGLGKFVQVFIPWEVIKDYIPFTVAEKYVPHFYGIVFTLFAMFYSIIGGLHSIVLGDAIKYLIMTIACIAIGIIAVQHLHGQTLNVPKGWNNPFFSWELNLDWSKIAADANKKIADDGFSLFGIFFMMMLMKGVFASLAGPTPNYDMQKVLSTRSPKEASKMTGFVSIILLPIRYSMITGLTVLALLYYNQLYLKGPDGVTDFERILPATINNFLPVGVLGLVLTGLLGAFMGTFSGTLNAAQAYIVNDIYLKYVNPEASTKKIMSMNYTVGVMVVTTGIFFGFMANNVNDILQWIVGGLYGGYVAANCLKWYWWRFNANGFFWGMTIGVVAALFMPYITTGLPLYWWPLLFVLSLIGCFIGTYSAPPTDIGILKSFYRNVRPWGFWGPVHDLVVQDDPAFQANKDFKLDMFNVALGITAQLCLTIFPMYLITGMYAPLWITTGILTVISLILKRTWWNRLED</sequence>
<feature type="transmembrane region" description="Helical" evidence="14">
    <location>
        <begin position="307"/>
        <end position="334"/>
    </location>
</feature>
<feature type="transmembrane region" description="Helical" evidence="14">
    <location>
        <begin position="556"/>
        <end position="576"/>
    </location>
</feature>
<dbReference type="PANTHER" id="PTHR48086:SF3">
    <property type="entry name" value="SODIUM_PROLINE SYMPORTER"/>
    <property type="match status" value="1"/>
</dbReference>
<evidence type="ECO:0000256" key="9">
    <source>
        <dbReference type="ARBA" id="ARBA00023065"/>
    </source>
</evidence>
<evidence type="ECO:0000256" key="11">
    <source>
        <dbReference type="ARBA" id="ARBA00023201"/>
    </source>
</evidence>
<proteinExistence type="inferred from homology"/>
<dbReference type="AlphaFoldDB" id="A0A1W2B4Q5"/>
<feature type="transmembrane region" description="Helical" evidence="14">
    <location>
        <begin position="354"/>
        <end position="376"/>
    </location>
</feature>
<name>A0A1W2B4Q5_9SPHI</name>
<dbReference type="PROSITE" id="PS50283">
    <property type="entry name" value="NA_SOLUT_SYMP_3"/>
    <property type="match status" value="1"/>
</dbReference>
<feature type="transmembrane region" description="Helical" evidence="14">
    <location>
        <begin position="206"/>
        <end position="225"/>
    </location>
</feature>
<feature type="transmembrane region" description="Helical" evidence="14">
    <location>
        <begin position="582"/>
        <end position="598"/>
    </location>
</feature>
<evidence type="ECO:0000256" key="5">
    <source>
        <dbReference type="ARBA" id="ARBA00022692"/>
    </source>
</evidence>
<dbReference type="GO" id="GO:0005298">
    <property type="term" value="F:proline:sodium symporter activity"/>
    <property type="evidence" value="ECO:0007669"/>
    <property type="project" value="TreeGrafter"/>
</dbReference>
<accession>A0A1W2B4Q5</accession>
<dbReference type="GO" id="GO:0015824">
    <property type="term" value="P:proline transport"/>
    <property type="evidence" value="ECO:0007669"/>
    <property type="project" value="TreeGrafter"/>
</dbReference>
<dbReference type="OrthoDB" id="9761931at2"/>
<gene>
    <name evidence="15" type="ORF">SAMN04488524_1915</name>
</gene>
<dbReference type="InterPro" id="IPR050277">
    <property type="entry name" value="Sodium:Solute_Symporter"/>
</dbReference>
<evidence type="ECO:0000256" key="6">
    <source>
        <dbReference type="ARBA" id="ARBA00022847"/>
    </source>
</evidence>
<comment type="similarity">
    <text evidence="2 13">Belongs to the sodium:solute symporter (SSF) (TC 2.A.21) family.</text>
</comment>
<feature type="transmembrane region" description="Helical" evidence="14">
    <location>
        <begin position="6"/>
        <end position="25"/>
    </location>
</feature>
<dbReference type="STRING" id="151894.SAMN04488524_1915"/>
<evidence type="ECO:0000256" key="7">
    <source>
        <dbReference type="ARBA" id="ARBA00022989"/>
    </source>
</evidence>
<feature type="transmembrane region" description="Helical" evidence="14">
    <location>
        <begin position="490"/>
        <end position="511"/>
    </location>
</feature>
<dbReference type="EMBL" id="FWXT01000001">
    <property type="protein sequence ID" value="SMC67906.1"/>
    <property type="molecule type" value="Genomic_DNA"/>
</dbReference>
<evidence type="ECO:0000256" key="4">
    <source>
        <dbReference type="ARBA" id="ARBA00022475"/>
    </source>
</evidence>
<keyword evidence="5 14" id="KW-0812">Transmembrane</keyword>
<evidence type="ECO:0000256" key="2">
    <source>
        <dbReference type="ARBA" id="ARBA00006434"/>
    </source>
</evidence>
<feature type="transmembrane region" description="Helical" evidence="14">
    <location>
        <begin position="466"/>
        <end position="484"/>
    </location>
</feature>
<comment type="catalytic activity">
    <reaction evidence="12">
        <text>L-proline(in) + Na(+)(in) = L-proline(out) + Na(+)(out)</text>
        <dbReference type="Rhea" id="RHEA:28967"/>
        <dbReference type="ChEBI" id="CHEBI:29101"/>
        <dbReference type="ChEBI" id="CHEBI:60039"/>
    </reaction>
</comment>
<feature type="transmembrane region" description="Helical" evidence="14">
    <location>
        <begin position="264"/>
        <end position="286"/>
    </location>
</feature>
<evidence type="ECO:0000256" key="8">
    <source>
        <dbReference type="ARBA" id="ARBA00023053"/>
    </source>
</evidence>
<dbReference type="Pfam" id="PF00474">
    <property type="entry name" value="SSF"/>
    <property type="match status" value="1"/>
</dbReference>
<keyword evidence="8" id="KW-0915">Sodium</keyword>
<evidence type="ECO:0000256" key="12">
    <source>
        <dbReference type="ARBA" id="ARBA00033708"/>
    </source>
</evidence>
<feature type="transmembrane region" description="Helical" evidence="14">
    <location>
        <begin position="80"/>
        <end position="99"/>
    </location>
</feature>
<dbReference type="InterPro" id="IPR001734">
    <property type="entry name" value="Na/solute_symporter"/>
</dbReference>
<organism evidence="15 16">
    <name type="scientific">Pedobacter africanus</name>
    <dbReference type="NCBI Taxonomy" id="151894"/>
    <lineage>
        <taxon>Bacteria</taxon>
        <taxon>Pseudomonadati</taxon>
        <taxon>Bacteroidota</taxon>
        <taxon>Sphingobacteriia</taxon>
        <taxon>Sphingobacteriales</taxon>
        <taxon>Sphingobacteriaceae</taxon>
        <taxon>Pedobacter</taxon>
    </lineage>
</organism>
<keyword evidence="7 14" id="KW-1133">Transmembrane helix</keyword>
<dbReference type="InterPro" id="IPR038377">
    <property type="entry name" value="Na/Glc_symporter_sf"/>
</dbReference>
<keyword evidence="10 14" id="KW-0472">Membrane</keyword>
<feature type="transmembrane region" description="Helical" evidence="14">
    <location>
        <begin position="127"/>
        <end position="156"/>
    </location>
</feature>
<keyword evidence="6" id="KW-0769">Symport</keyword>
<reference evidence="16" key="1">
    <citation type="submission" date="2017-04" db="EMBL/GenBank/DDBJ databases">
        <authorList>
            <person name="Varghese N."/>
            <person name="Submissions S."/>
        </authorList>
    </citation>
    <scope>NUCLEOTIDE SEQUENCE [LARGE SCALE GENOMIC DNA]</scope>
    <source>
        <strain evidence="16">DSM 12126</strain>
    </source>
</reference>
<keyword evidence="16" id="KW-1185">Reference proteome</keyword>
<dbReference type="Proteomes" id="UP000192756">
    <property type="component" value="Unassembled WGS sequence"/>
</dbReference>
<dbReference type="Gene3D" id="1.20.1730.10">
    <property type="entry name" value="Sodium/glucose cotransporter"/>
    <property type="match status" value="1"/>
</dbReference>
<dbReference type="GO" id="GO:0005886">
    <property type="term" value="C:plasma membrane"/>
    <property type="evidence" value="ECO:0007669"/>
    <property type="project" value="UniProtKB-SubCell"/>
</dbReference>
<dbReference type="RefSeq" id="WP_084238090.1">
    <property type="nucleotide sequence ID" value="NZ_FWXT01000001.1"/>
</dbReference>
<keyword evidence="9" id="KW-0406">Ion transport</keyword>
<evidence type="ECO:0000256" key="3">
    <source>
        <dbReference type="ARBA" id="ARBA00022448"/>
    </source>
</evidence>
<dbReference type="CDD" id="cd11477">
    <property type="entry name" value="SLC5sbd_u1"/>
    <property type="match status" value="1"/>
</dbReference>
<dbReference type="GO" id="GO:0015193">
    <property type="term" value="F:L-proline transmembrane transporter activity"/>
    <property type="evidence" value="ECO:0007669"/>
    <property type="project" value="TreeGrafter"/>
</dbReference>
<keyword evidence="3" id="KW-0813">Transport</keyword>
<evidence type="ECO:0000313" key="15">
    <source>
        <dbReference type="EMBL" id="SMC67906.1"/>
    </source>
</evidence>
<feature type="transmembrane region" description="Helical" evidence="14">
    <location>
        <begin position="412"/>
        <end position="431"/>
    </location>
</feature>
<dbReference type="PANTHER" id="PTHR48086">
    <property type="entry name" value="SODIUM/PROLINE SYMPORTER-RELATED"/>
    <property type="match status" value="1"/>
</dbReference>
<evidence type="ECO:0000256" key="10">
    <source>
        <dbReference type="ARBA" id="ARBA00023136"/>
    </source>
</evidence>
<feature type="transmembrane region" description="Helical" evidence="14">
    <location>
        <begin position="437"/>
        <end position="459"/>
    </location>
</feature>